<sequence>MFQLIATDPRFYVIAKAPGVGFHREGDEPGLLDILRDGLQDAALWPVHRLDKVTSGLIVVARSQVAASALGAAFAGREVQKYYLALSDAKPNRKQGLIKGDMEKGRGGAWKLCQSQANPAVTQFFSHSLAPGRRLFILRPRSGKTHQLRVAMKSLGAPILGDALYGGSAADRTYLHAYALSFLLDGESFSFCSPPVHGECWPQALLADYLAANPPAALPWPQL</sequence>
<evidence type="ECO:0000259" key="2">
    <source>
        <dbReference type="Pfam" id="PF00849"/>
    </source>
</evidence>
<dbReference type="InterPro" id="IPR050188">
    <property type="entry name" value="RluA_PseudoU_synthase"/>
</dbReference>
<dbReference type="NCBIfam" id="TIGR01621">
    <property type="entry name" value="RluA-like"/>
    <property type="match status" value="1"/>
</dbReference>
<dbReference type="Proteomes" id="UP001595636">
    <property type="component" value="Unassembled WGS sequence"/>
</dbReference>
<dbReference type="CDD" id="cd02869">
    <property type="entry name" value="PseudoU_synth_RluA_like"/>
    <property type="match status" value="1"/>
</dbReference>
<dbReference type="EMBL" id="JBHRYH010000005">
    <property type="protein sequence ID" value="MFC3624891.1"/>
    <property type="molecule type" value="Genomic_DNA"/>
</dbReference>
<evidence type="ECO:0000313" key="4">
    <source>
        <dbReference type="Proteomes" id="UP001595636"/>
    </source>
</evidence>
<name>A0ABV7TPW8_9NEIS</name>
<dbReference type="Gene3D" id="3.30.2350.10">
    <property type="entry name" value="Pseudouridine synthase"/>
    <property type="match status" value="1"/>
</dbReference>
<dbReference type="InterPro" id="IPR006508">
    <property type="entry name" value="PsdUridine_synth_RluA-like"/>
</dbReference>
<gene>
    <name evidence="3" type="ORF">ACFOKJ_01860</name>
</gene>
<dbReference type="SUPFAM" id="SSF55120">
    <property type="entry name" value="Pseudouridine synthase"/>
    <property type="match status" value="1"/>
</dbReference>
<dbReference type="InterPro" id="IPR006145">
    <property type="entry name" value="PsdUridine_synth_RsuA/RluA"/>
</dbReference>
<dbReference type="PANTHER" id="PTHR21600:SF87">
    <property type="entry name" value="RNA PSEUDOURIDYLATE SYNTHASE DOMAIN-CONTAINING PROTEIN 1"/>
    <property type="match status" value="1"/>
</dbReference>
<dbReference type="PROSITE" id="PS01129">
    <property type="entry name" value="PSI_RLU"/>
    <property type="match status" value="1"/>
</dbReference>
<evidence type="ECO:0000313" key="3">
    <source>
        <dbReference type="EMBL" id="MFC3624891.1"/>
    </source>
</evidence>
<protein>
    <submittedName>
        <fullName evidence="3">TIGR01621 family pseudouridine synthase</fullName>
    </submittedName>
</protein>
<dbReference type="Pfam" id="PF00849">
    <property type="entry name" value="PseudoU_synth_2"/>
    <property type="match status" value="1"/>
</dbReference>
<comment type="caution">
    <text evidence="3">The sequence shown here is derived from an EMBL/GenBank/DDBJ whole genome shotgun (WGS) entry which is preliminary data.</text>
</comment>
<keyword evidence="4" id="KW-1185">Reference proteome</keyword>
<dbReference type="PANTHER" id="PTHR21600">
    <property type="entry name" value="MITOCHONDRIAL RNA PSEUDOURIDINE SYNTHASE"/>
    <property type="match status" value="1"/>
</dbReference>
<feature type="domain" description="Pseudouridine synthase RsuA/RluA-like" evidence="2">
    <location>
        <begin position="11"/>
        <end position="153"/>
    </location>
</feature>
<dbReference type="InterPro" id="IPR006224">
    <property type="entry name" value="PsdUridine_synth_RluA-like_CS"/>
</dbReference>
<dbReference type="InterPro" id="IPR020103">
    <property type="entry name" value="PsdUridine_synth_cat_dom_sf"/>
</dbReference>
<comment type="similarity">
    <text evidence="1">Belongs to the pseudouridine synthase RluA family.</text>
</comment>
<evidence type="ECO:0000256" key="1">
    <source>
        <dbReference type="ARBA" id="ARBA00010876"/>
    </source>
</evidence>
<accession>A0ABV7TPW8</accession>
<reference evidence="4" key="1">
    <citation type="journal article" date="2019" name="Int. J. Syst. Evol. Microbiol.">
        <title>The Global Catalogue of Microorganisms (GCM) 10K type strain sequencing project: providing services to taxonomists for standard genome sequencing and annotation.</title>
        <authorList>
            <consortium name="The Broad Institute Genomics Platform"/>
            <consortium name="The Broad Institute Genome Sequencing Center for Infectious Disease"/>
            <person name="Wu L."/>
            <person name="Ma J."/>
        </authorList>
    </citation>
    <scope>NUCLEOTIDE SEQUENCE [LARGE SCALE GENOMIC DNA]</scope>
    <source>
        <strain evidence="4">KCTC 42195</strain>
    </source>
</reference>
<proteinExistence type="inferred from homology"/>
<dbReference type="RefSeq" id="WP_390276298.1">
    <property type="nucleotide sequence ID" value="NZ_JBHRYH010000005.1"/>
</dbReference>
<organism evidence="3 4">
    <name type="scientific">Vogesella amnigena</name>
    <dbReference type="NCBI Taxonomy" id="1507449"/>
    <lineage>
        <taxon>Bacteria</taxon>
        <taxon>Pseudomonadati</taxon>
        <taxon>Pseudomonadota</taxon>
        <taxon>Betaproteobacteria</taxon>
        <taxon>Neisseriales</taxon>
        <taxon>Chromobacteriaceae</taxon>
        <taxon>Vogesella</taxon>
    </lineage>
</organism>